<evidence type="ECO:0000313" key="7">
    <source>
        <dbReference type="Proteomes" id="UP000324233"/>
    </source>
</evidence>
<proteinExistence type="predicted"/>
<dbReference type="InterPro" id="IPR013042">
    <property type="entry name" value="DUF1592"/>
</dbReference>
<dbReference type="InterPro" id="IPR013036">
    <property type="entry name" value="DUF1587"/>
</dbReference>
<evidence type="ECO:0000259" key="4">
    <source>
        <dbReference type="Pfam" id="PF07631"/>
    </source>
</evidence>
<feature type="domain" description="DUF1592" evidence="4">
    <location>
        <begin position="673"/>
        <end position="798"/>
    </location>
</feature>
<dbReference type="Pfam" id="PF07627">
    <property type="entry name" value="PSCyt3"/>
    <property type="match status" value="1"/>
</dbReference>
<keyword evidence="7" id="KW-1185">Reference proteome</keyword>
<dbReference type="Pfam" id="PF07624">
    <property type="entry name" value="PSD2"/>
    <property type="match status" value="1"/>
</dbReference>
<evidence type="ECO:0000259" key="5">
    <source>
        <dbReference type="Pfam" id="PF07637"/>
    </source>
</evidence>
<name>A0A5B9W226_9BACT</name>
<feature type="domain" description="DUF1595" evidence="5">
    <location>
        <begin position="603"/>
        <end position="663"/>
    </location>
</feature>
<dbReference type="Pfam" id="PF07637">
    <property type="entry name" value="PSD5"/>
    <property type="match status" value="1"/>
</dbReference>
<organism evidence="6 7">
    <name type="scientific">Aquisphaera giovannonii</name>
    <dbReference type="NCBI Taxonomy" id="406548"/>
    <lineage>
        <taxon>Bacteria</taxon>
        <taxon>Pseudomonadati</taxon>
        <taxon>Planctomycetota</taxon>
        <taxon>Planctomycetia</taxon>
        <taxon>Isosphaerales</taxon>
        <taxon>Isosphaeraceae</taxon>
        <taxon>Aquisphaera</taxon>
    </lineage>
</organism>
<reference evidence="6 7" key="1">
    <citation type="submission" date="2019-08" db="EMBL/GenBank/DDBJ databases">
        <title>Deep-cultivation of Planctomycetes and their phenomic and genomic characterization uncovers novel biology.</title>
        <authorList>
            <person name="Wiegand S."/>
            <person name="Jogler M."/>
            <person name="Boedeker C."/>
            <person name="Pinto D."/>
            <person name="Vollmers J."/>
            <person name="Rivas-Marin E."/>
            <person name="Kohn T."/>
            <person name="Peeters S.H."/>
            <person name="Heuer A."/>
            <person name="Rast P."/>
            <person name="Oberbeckmann S."/>
            <person name="Bunk B."/>
            <person name="Jeske O."/>
            <person name="Meyerdierks A."/>
            <person name="Storesund J.E."/>
            <person name="Kallscheuer N."/>
            <person name="Luecker S."/>
            <person name="Lage O.M."/>
            <person name="Pohl T."/>
            <person name="Merkel B.J."/>
            <person name="Hornburger P."/>
            <person name="Mueller R.-W."/>
            <person name="Bruemmer F."/>
            <person name="Labrenz M."/>
            <person name="Spormann A.M."/>
            <person name="Op den Camp H."/>
            <person name="Overmann J."/>
            <person name="Amann R."/>
            <person name="Jetten M.S.M."/>
            <person name="Mascher T."/>
            <person name="Medema M.H."/>
            <person name="Devos D.P."/>
            <person name="Kaster A.-K."/>
            <person name="Ovreas L."/>
            <person name="Rohde M."/>
            <person name="Galperin M.Y."/>
            <person name="Jogler C."/>
        </authorList>
    </citation>
    <scope>NUCLEOTIDE SEQUENCE [LARGE SCALE GENOMIC DNA]</scope>
    <source>
        <strain evidence="6 7">OJF2</strain>
    </source>
</reference>
<evidence type="ECO:0000259" key="2">
    <source>
        <dbReference type="Pfam" id="PF07626"/>
    </source>
</evidence>
<evidence type="ECO:0008006" key="8">
    <source>
        <dbReference type="Google" id="ProtNLM"/>
    </source>
</evidence>
<dbReference type="Proteomes" id="UP000324233">
    <property type="component" value="Chromosome"/>
</dbReference>
<dbReference type="OrthoDB" id="175242at2"/>
<feature type="domain" description="DUF1585" evidence="1">
    <location>
        <begin position="924"/>
        <end position="998"/>
    </location>
</feature>
<dbReference type="InterPro" id="IPR011478">
    <property type="entry name" value="DUF1585"/>
</dbReference>
<dbReference type="Pfam" id="PF07626">
    <property type="entry name" value="PSD3"/>
    <property type="match status" value="1"/>
</dbReference>
<dbReference type="KEGG" id="agv:OJF2_31970"/>
<dbReference type="AlphaFoldDB" id="A0A5B9W226"/>
<evidence type="ECO:0000313" key="6">
    <source>
        <dbReference type="EMBL" id="QEH34656.1"/>
    </source>
</evidence>
<dbReference type="InterPro" id="IPR013039">
    <property type="entry name" value="DUF1588"/>
</dbReference>
<sequence length="1001" mass="110261">MDIRQQRRHPSHFGFLLAICWILPADARGGGDESPPAVTERGVGGTFRDVVKPFLDRHCARCHDAGMMKGGIRVDRLSEDPDDSQLRVWTRARKQLVEESMPPADEPQPAEADRAKVAEWAGRTIDAALARQAERNGSVRRLTVPQYRNALRALLGLDEDLTEGLPPDALSKDGFSNNAGAMVLSPLQAEAYFDIAAKAIDLCLVDDTARPAIQNFRVDLGRKVNLRPCPDTLVLGAFSALLDNEDFAVTELTPGKPFAFTPFRMRTKYEFLEGYVGNDTIRKWRKFDGLAHAVFACVRGTTGYPKGEPFEAVPEGLLLRPAIPGPVVNGIANTYGPMANFKIAVRELPDGGNFRVTVRAARYDDGLLLEAGTPPAAGRAAAEVTPDRSGAAAVAIAEPGIYRIDAAGAAGAGKGKLVLRIDDREFSGDLPEAKPDAEAARGFLVVRLEAGVHRIKARHGEKGTLRLALRRVDEGSELGRRFAAFERRSPWLGVHLGLRRDCGSTLRRVGEAQAVPAGPARDFVFSGPINDFPSPDVEPDNVNYLAGIREIAVRSEFTDGRDMPRLLVRSVEFEGPYYSEWPPKTHRDILIDSPRRNEPEAYAGEVLRSFATRAYRRPVRDEELVVLMDVWRRAYAERKEFRASLKDALAVVLTSPQFLFVIEESSGPEAEDLTEYELASKLSFFLGNGPPDALTLDLAAAGQLRRSLDGEVERMVADPRFGLAMQEFVSQWLGLDRFDVVAIDGGRYPRLTREMKAELRNEPVRFVEHLIRHNRPIRELVDSEFLIANDAVASYYGLADRGEGGLAFAPIRHGDPHLGGILCQAAILSGLSDGREANPVKRGAWFARKVIAEPPDDPPPNVPKLPEDDGSRLTLRQKLERHRSQPGCVKCHSGIDPWGLPFEPYDAAGRFRDAPIDAGSTLPDGTGVRGLEGLKAHLLADRMDRIVFSFLKHLAGFAVGRSLTYAELESFRAEARKGVPGDRRMRDLLEFVVKSDAFLKK</sequence>
<dbReference type="EMBL" id="CP042997">
    <property type="protein sequence ID" value="QEH34656.1"/>
    <property type="molecule type" value="Genomic_DNA"/>
</dbReference>
<feature type="domain" description="DUF1588" evidence="3">
    <location>
        <begin position="819"/>
        <end position="913"/>
    </location>
</feature>
<feature type="domain" description="DUF1587" evidence="2">
    <location>
        <begin position="140"/>
        <end position="201"/>
    </location>
</feature>
<evidence type="ECO:0000259" key="1">
    <source>
        <dbReference type="Pfam" id="PF07624"/>
    </source>
</evidence>
<evidence type="ECO:0000259" key="3">
    <source>
        <dbReference type="Pfam" id="PF07627"/>
    </source>
</evidence>
<dbReference type="Pfam" id="PF07631">
    <property type="entry name" value="PSD4"/>
    <property type="match status" value="1"/>
</dbReference>
<gene>
    <name evidence="6" type="ORF">OJF2_31970</name>
</gene>
<dbReference type="InterPro" id="IPR013043">
    <property type="entry name" value="DUF1595"/>
</dbReference>
<protein>
    <recommendedName>
        <fullName evidence="8">Planctomycete cytochrome C</fullName>
    </recommendedName>
</protein>
<accession>A0A5B9W226</accession>